<dbReference type="OrthoDB" id="358393at2"/>
<dbReference type="AlphaFoldDB" id="A0A4Z0YDJ5"/>
<gene>
    <name evidence="1" type="ORF">CAGA_10430</name>
</gene>
<dbReference type="EMBL" id="SRMQ01000003">
    <property type="protein sequence ID" value="TGJ76970.1"/>
    <property type="molecule type" value="Genomic_DNA"/>
</dbReference>
<organism evidence="1 2">
    <name type="scientific">Caproiciproducens galactitolivorans</name>
    <dbReference type="NCBI Taxonomy" id="642589"/>
    <lineage>
        <taxon>Bacteria</taxon>
        <taxon>Bacillati</taxon>
        <taxon>Bacillota</taxon>
        <taxon>Clostridia</taxon>
        <taxon>Eubacteriales</taxon>
        <taxon>Acutalibacteraceae</taxon>
        <taxon>Caproiciproducens</taxon>
    </lineage>
</organism>
<name>A0A4Z0YDJ5_9FIRM</name>
<comment type="caution">
    <text evidence="1">The sequence shown here is derived from an EMBL/GenBank/DDBJ whole genome shotgun (WGS) entry which is preliminary data.</text>
</comment>
<evidence type="ECO:0008006" key="3">
    <source>
        <dbReference type="Google" id="ProtNLM"/>
    </source>
</evidence>
<dbReference type="Proteomes" id="UP000297714">
    <property type="component" value="Unassembled WGS sequence"/>
</dbReference>
<evidence type="ECO:0000313" key="1">
    <source>
        <dbReference type="EMBL" id="TGJ76970.1"/>
    </source>
</evidence>
<evidence type="ECO:0000313" key="2">
    <source>
        <dbReference type="Proteomes" id="UP000297714"/>
    </source>
</evidence>
<keyword evidence="2" id="KW-1185">Reference proteome</keyword>
<dbReference type="InterPro" id="IPR032358">
    <property type="entry name" value="DUF4867"/>
</dbReference>
<accession>A0A4Z0YDJ5</accession>
<proteinExistence type="predicted"/>
<dbReference type="RefSeq" id="WP_135658492.1">
    <property type="nucleotide sequence ID" value="NZ_JAJUFJ010000007.1"/>
</dbReference>
<reference evidence="1 2" key="1">
    <citation type="submission" date="2019-04" db="EMBL/GenBank/DDBJ databases">
        <authorList>
            <person name="Poehlein A."/>
            <person name="Bengelsdorf F.R."/>
            <person name="Duerre P."/>
            <person name="Daniel R."/>
        </authorList>
    </citation>
    <scope>NUCLEOTIDE SEQUENCE [LARGE SCALE GENOMIC DNA]</scope>
    <source>
        <strain evidence="1 2">BS-1</strain>
    </source>
</reference>
<dbReference type="Pfam" id="PF16161">
    <property type="entry name" value="DUF4867"/>
    <property type="match status" value="1"/>
</dbReference>
<protein>
    <recommendedName>
        <fullName evidence="3">DUF4867 domain-containing protein</fullName>
    </recommendedName>
</protein>
<sequence length="209" mass="23482">MTIYPVQSERFFQYGQILKGYDCSELLQKMADTPLPENHTIYVPSDPELEKLKIFRDFENRGFGGLPLQMGYCNGSNVKLNAVEYHRTSEINIAVSDLILLAGSRNDLDSKTYTYDTSLIEAFRVPAGCVFEIYAGTLHYAPCNAEEGGFRNVVVLPKGTNLPLETRTAREFEDQLLFAKNKWLVAHPESGLEKEGAYVGLKGWNITVS</sequence>